<feature type="compositionally biased region" description="Basic and acidic residues" evidence="1">
    <location>
        <begin position="3254"/>
        <end position="3272"/>
    </location>
</feature>
<feature type="domain" description="FMP27 WPPW motif-containing RBG unit" evidence="5">
    <location>
        <begin position="1698"/>
        <end position="2129"/>
    </location>
</feature>
<gene>
    <name evidence="6" type="ORF">DFH05DRAFT_1530261</name>
</gene>
<proteinExistence type="predicted"/>
<evidence type="ECO:0000256" key="2">
    <source>
        <dbReference type="SAM" id="Phobius"/>
    </source>
</evidence>
<protein>
    <submittedName>
        <fullName evidence="6">Golgi-body localization protein domain-containing protein</fullName>
    </submittedName>
</protein>
<dbReference type="Proteomes" id="UP001142393">
    <property type="component" value="Unassembled WGS sequence"/>
</dbReference>
<dbReference type="InterPro" id="IPR019449">
    <property type="entry name" value="FMP27_WPPW_RBG"/>
</dbReference>
<dbReference type="Pfam" id="PF11204">
    <property type="entry name" value="DUF2985"/>
    <property type="match status" value="1"/>
</dbReference>
<dbReference type="PANTHER" id="PTHR15678:SF6">
    <property type="entry name" value="BRIDGE-LIKE LIPID TRANSFER PROTEIN FAMILY MEMBER 2"/>
    <property type="match status" value="1"/>
</dbReference>
<dbReference type="InterPro" id="IPR019441">
    <property type="entry name" value="FMP27/BLTP2/Hobbit_GFWDK_RBG"/>
</dbReference>
<keyword evidence="2" id="KW-0812">Transmembrane</keyword>
<dbReference type="SMART" id="SM01216">
    <property type="entry name" value="Fmp27_WPPW"/>
    <property type="match status" value="1"/>
</dbReference>
<keyword evidence="2" id="KW-1133">Transmembrane helix</keyword>
<dbReference type="EMBL" id="JANVFU010000018">
    <property type="protein sequence ID" value="KAJ3739473.1"/>
    <property type="molecule type" value="Genomic_DNA"/>
</dbReference>
<dbReference type="InterPro" id="IPR021369">
    <property type="entry name" value="DUF2985"/>
</dbReference>
<evidence type="ECO:0000259" key="3">
    <source>
        <dbReference type="SMART" id="SM01214"/>
    </source>
</evidence>
<evidence type="ECO:0000313" key="6">
    <source>
        <dbReference type="EMBL" id="KAJ3739473.1"/>
    </source>
</evidence>
<comment type="caution">
    <text evidence="6">The sequence shown here is derived from an EMBL/GenBank/DDBJ whole genome shotgun (WGS) entry which is preliminary data.</text>
</comment>
<feature type="region of interest" description="Disordered" evidence="1">
    <location>
        <begin position="2789"/>
        <end position="2813"/>
    </location>
</feature>
<evidence type="ECO:0000313" key="7">
    <source>
        <dbReference type="Proteomes" id="UP001142393"/>
    </source>
</evidence>
<dbReference type="InterPro" id="IPR045167">
    <property type="entry name" value="Hobbit"/>
</dbReference>
<feature type="region of interest" description="Disordered" evidence="1">
    <location>
        <begin position="2926"/>
        <end position="2945"/>
    </location>
</feature>
<reference evidence="6 7" key="1">
    <citation type="journal article" date="2023" name="Proc. Natl. Acad. Sci. U.S.A.">
        <title>A global phylogenomic analysis of the shiitake genus Lentinula.</title>
        <authorList>
            <person name="Sierra-Patev S."/>
            <person name="Min B."/>
            <person name="Naranjo-Ortiz M."/>
            <person name="Looney B."/>
            <person name="Konkel Z."/>
            <person name="Slot J.C."/>
            <person name="Sakamoto Y."/>
            <person name="Steenwyk J.L."/>
            <person name="Rokas A."/>
            <person name="Carro J."/>
            <person name="Camarero S."/>
            <person name="Ferreira P."/>
            <person name="Molpeceres G."/>
            <person name="Ruiz-Duenas F.J."/>
            <person name="Serrano A."/>
            <person name="Henrissat B."/>
            <person name="Drula E."/>
            <person name="Hughes K.W."/>
            <person name="Mata J.L."/>
            <person name="Ishikawa N.K."/>
            <person name="Vargas-Isla R."/>
            <person name="Ushijima S."/>
            <person name="Smith C.A."/>
            <person name="Donoghue J."/>
            <person name="Ahrendt S."/>
            <person name="Andreopoulos W."/>
            <person name="He G."/>
            <person name="LaButti K."/>
            <person name="Lipzen A."/>
            <person name="Ng V."/>
            <person name="Riley R."/>
            <person name="Sandor L."/>
            <person name="Barry K."/>
            <person name="Martinez A.T."/>
            <person name="Xiao Y."/>
            <person name="Gibbons J.G."/>
            <person name="Terashima K."/>
            <person name="Grigoriev I.V."/>
            <person name="Hibbett D."/>
        </authorList>
    </citation>
    <scope>NUCLEOTIDE SEQUENCE [LARGE SCALE GENOMIC DNA]</scope>
    <source>
        <strain evidence="6 7">TFB7810</strain>
    </source>
</reference>
<feature type="transmembrane region" description="Helical" evidence="2">
    <location>
        <begin position="3137"/>
        <end position="3162"/>
    </location>
</feature>
<organism evidence="6 7">
    <name type="scientific">Lentinula detonsa</name>
    <dbReference type="NCBI Taxonomy" id="2804962"/>
    <lineage>
        <taxon>Eukaryota</taxon>
        <taxon>Fungi</taxon>
        <taxon>Dikarya</taxon>
        <taxon>Basidiomycota</taxon>
        <taxon>Agaricomycotina</taxon>
        <taxon>Agaricomycetes</taxon>
        <taxon>Agaricomycetidae</taxon>
        <taxon>Agaricales</taxon>
        <taxon>Marasmiineae</taxon>
        <taxon>Omphalotaceae</taxon>
        <taxon>Lentinula</taxon>
    </lineage>
</organism>
<dbReference type="PANTHER" id="PTHR15678">
    <property type="entry name" value="ANTIGEN MLAA-22-RELATED"/>
    <property type="match status" value="1"/>
</dbReference>
<feature type="transmembrane region" description="Helical" evidence="2">
    <location>
        <begin position="2997"/>
        <end position="3015"/>
    </location>
</feature>
<dbReference type="SMART" id="SM01214">
    <property type="entry name" value="Fmp27_GFWDK"/>
    <property type="match status" value="1"/>
</dbReference>
<feature type="transmembrane region" description="Helical" evidence="2">
    <location>
        <begin position="165"/>
        <end position="186"/>
    </location>
</feature>
<dbReference type="InterPro" id="IPR019415">
    <property type="entry name" value="FMP27_SW_RBG"/>
</dbReference>
<dbReference type="SMART" id="SM01215">
    <property type="entry name" value="Fmp27_SW"/>
    <property type="match status" value="1"/>
</dbReference>
<feature type="region of interest" description="Disordered" evidence="1">
    <location>
        <begin position="2684"/>
        <end position="2774"/>
    </location>
</feature>
<keyword evidence="7" id="KW-1185">Reference proteome</keyword>
<feature type="domain" description="FMP27/BLTP2/Hobbit GFWDK motif-containing RBG unit" evidence="3">
    <location>
        <begin position="1313"/>
        <end position="1465"/>
    </location>
</feature>
<feature type="transmembrane region" description="Helical" evidence="2">
    <location>
        <begin position="3174"/>
        <end position="3195"/>
    </location>
</feature>
<feature type="compositionally biased region" description="Low complexity" evidence="1">
    <location>
        <begin position="2789"/>
        <end position="2804"/>
    </location>
</feature>
<keyword evidence="2" id="KW-0472">Membrane</keyword>
<feature type="region of interest" description="Disordered" evidence="1">
    <location>
        <begin position="3219"/>
        <end position="3272"/>
    </location>
</feature>
<sequence length="3272" mass="368376">MSILKLFQYFTTPFEILLFWTPSGQWLAILTLLARIIAFGLLLRTYIVPWLFLRFSRHIRIRSISLRSIRGLYISRGNGTWGIERLSYSWSRVDGARHLTIKVEGLTGEISKNELEPSITNGHKRSMTAVAISAAQQQFWPAMSAGIVAILDPMLRPLIRGTVTYILRGVIYWIPSITSAVLFDIYPIKLKFTGSLEYEITAEKLHLHTLLDFRQGQNTNNNGMEDKARPLRSKNSFGMAAWKSRLTGSFERTWDRAIETREGVANFAVEIHDIKGSLPSDVSFFRLPGAVTLHSTTTFDPKRRRLHTHALQTNITFEGCFVDVNALHTLLQAFKNSRPLVPPPKTDTPFFSPTLSFVSQRTSFLRSPRSPLSADSTFSSIYSPTSPILESITSSILPRRHGYRPCMKLKDTKNKALISFLDSIRLHISSVSLSASPNDSLDPYRLVVENMNITGGLSKVEGNNILHRRLTGRNGSKEPFDSDVYFLDMSIHGIWLTRSSVRPQSRLINVGPLCLNIATTQWPSPLLVTSPFLGGDPNAPAVLLKLDVECVDITERLDVLLELAENVPEKDESLSPAPSSFSLIPVPRIEVEVNCGPIQSQLIVGPSERPHTIEMRNDGFSLSVNSHFDNRYPLVASTLAEFDMLLLRMIFDLSFFWRPTFIRIRTRDSKQPDIVTDYSEDPALVSLDAIEITGRGEALAEIRDDTQNTPSIDISTLVSDVVCCSDAMCLELWHPEVLDALVELLEVLPSTVKQEQNKPFRSALPLGCNASVSLARFVVLVTASELNPNDNLELSRGFALRVNGMSVQYCALHSTHLQRYKEPTDRAKSRQELYLPKERSIAAWEEAKRIAPVSTFIGVSFSRLSLRSAISTQYSTDDPFIAERDDKAFENRDCLQMHAVSTDARIDGRSGQELCDVMVKVPYVQANLRVADVYSIMLGTRTLKTLLAARPQSKASVNTQHLGESLPFSFQLTATIGNMQAHMVLRNSKIFCRLDSLTTRLPSNGPWTVGWEKITLWARVPVAVNRWQQKTGQKWEEFLALQKWNVHLEHQPALHKSVSVKGDAARFRIPFGFILADLILDVSVVVKALRHLHLITTSGFFSPLPKPEAEGAKTVPHLSIQLGYLSLEAADDPLESKLGRIFRVGFDAAKNRMDREDAFAVKVNNILEDQGAHVPERNVNWEFSSHHSVSIRDARDRLDRVHVLDWVMRLEQLKDEQIEAQAELFRRLRPSPITRGINIPTIIPCTPVNEDPPLVRITITNLALTVSRPIFPLERTPDFLFEQGQLPKDTQYSLLIPLHLRYSLSSLQVTLRDYPLAMVDIPTQSDPTLAALDFDTDLVIAEEMGTDLSIDWVECPVIQPENEYLDVEPFYLMIPKTIMPVKTYANPEVKVSTPNPTTFCWGVSYGPATQDLMRIIDTLSSSPRDPSPPVGFWDKLRLVFHWSVRTSFRGDVRLHMKGLRDPYEIIGVGAGFLYSWKGHTKLLIGRKNDDGELIQVISDSMLIAIPNLKKLPAKYPSTYKKICAKFLSGIKFGLGFSLERSCGSGCHSCSGSPFHRQCRFFDFKPHYMVMLEKKPGTPDLNGPDDSYSDFRSDFIHLSISLAASTRSLKPGTETQCSSLHLTPKTFTYFWSWWTLFDGVLSLPIRHGSYFPRRIISPKIGRHLATLKYRLLVPKLFVMHGYLDDSRETWVDGVTPWVGIKAMIENFQVDMHQRDQEMTVTGTSTSSTKVIRRKAFYAAEMIMKNLDLRSLVAIFKEPLKQAVGISAPPQKSSYRAREDLPIIDLSSSWYNMDDLVETDWSTSTEPTLHILPVASCPRISYYKKNTALVDNQMERSKFGKEHTHQCLLGGEPSVPHIQMTLASERIDQLNAAKDDSTDESTAQSMILLLQRYINHLLDTEAGQVQDAASYNYSMPADSVSADEWAEFDNVFQIHCPKLFVDSAIRDIMMQYYHCSRDRRGFEYHMATRAVKFIRDQAEAIMATQASDELGDQKSQNPAHVAATALRKIVGEAFKSGSDSAKAHVNKAETTADLDPMDGWSEGVSLRKSYCCLLLKPQIVLRNRGEADETCVVAALQAKLQSFAIMDDANADDPVTGKVMTRTYAVLSGMQTFAPTFKIDSGDGCVPLEVLIDLRCESDAFERLVPQTDASFKYDKFNRLRLHNSVASAVARKSSESTGSLEVANHLHDQTDLIQVQIPRFTVTASDHHFETISNIITRLLLYSDAAHKTRLDHLETVLFQYDFTDLSSSAEVIYDLQNQMRKALDVEYLTQRNSRPGEEEESQLELMRLRAHMFLLAERLNFLFEAIKLAQDRRDRRDERTDRKSATLLHASSSEISWRMVDEDRDLLAKLAVQNIDFYWLRRQDSSTVNHLTVGDLQAYDGSRDATWAEILSKHDEPAYHPLFKRGLFVLSNWSVLPPVGGITIYESFEISLHPLRLQIDAKVGRRIMEYVYPARKHRRKSIEDVSQQETVMDNAMRSSSFGLLDGPLSNPTFSRDPLDTDSLNLAPPLRKLGASRSFTDLRSTAAQDTTQVVLRPTLQRTRSSEYLKRNQTLVDGFERELPKRQRTISHANRQNGDAAEMKTRSSRKTFVFVKISSLHLLLSVMKEDAFVCRDARIRTRDLEFRNQTLSFEELVNQFIPSDMSWKGWVKMAFQQPLVPVLPVARELISKTKWIASKSTAAVIEHTSPQKSPHPKAIANTPYNADNNGAEKEPETRPSFSSFLDGPPPNLKTSPPSRHWKKTSHRKIDAGSMFGAGPLTADPEPIENDEEFGVGVSRPLGRKRVLSLFSRTSSKSTKSETSIRTPLLSGNQRRARTTLPQRFLPSQPSPPPSAGSDIATLESSALDVQVPGEGENGPGLIDSALSLSEATENLDPVLHHEDIVEHLDVIDPQVATANNLTNAANSILIPPLSFNLRKPVVTLSPPPLSSIQGAQPAEEQGQPALEDSLDRHVDDVMRRRDRIRRILKGVWSFLKTPLGVCGPVVKNPKFLMLVLDCYWHIRLPLFWGAAIVFFLLKIINFHNANTQGFWVEVSSQVVNGLFSVTGIGFIPFRVLDTYRISKIYSYKRRTRELRARTGLPQLLDEDDLPDPIYDPNYVHVLTDEEQKDLHRQQVKFHHSQTWYKPHGTETHRAFPIGYALLICCLNDGNSIFQIILCGTMWGLNRFERPAWSTGILIPLGFICGIGSAVVIGLGSAKTKRTAEVEQRLKDALAMYQHSEEYDGSNTDITDNVPSPSDATRLKNSPEGPSNVQRQARQEISKEENGSAIEKESS</sequence>
<evidence type="ECO:0000259" key="5">
    <source>
        <dbReference type="SMART" id="SM01216"/>
    </source>
</evidence>
<evidence type="ECO:0000259" key="4">
    <source>
        <dbReference type="SMART" id="SM01215"/>
    </source>
</evidence>
<feature type="domain" description="FMP27 SW motif-containing RBG unit" evidence="4">
    <location>
        <begin position="1193"/>
        <end position="1295"/>
    </location>
</feature>
<accession>A0A9W8NRE4</accession>
<dbReference type="Pfam" id="PF10344">
    <property type="entry name" value="Hobbit"/>
    <property type="match status" value="1"/>
</dbReference>
<name>A0A9W8NRE4_9AGAR</name>
<feature type="compositionally biased region" description="Polar residues" evidence="1">
    <location>
        <begin position="3222"/>
        <end position="3236"/>
    </location>
</feature>
<evidence type="ECO:0000256" key="1">
    <source>
        <dbReference type="SAM" id="MobiDB-lite"/>
    </source>
</evidence>
<feature type="transmembrane region" description="Helical" evidence="2">
    <location>
        <begin position="26"/>
        <end position="53"/>
    </location>
</feature>